<dbReference type="GO" id="GO:0042619">
    <property type="term" value="P:poly-hydroxybutyrate biosynthetic process"/>
    <property type="evidence" value="ECO:0007669"/>
    <property type="project" value="InterPro"/>
</dbReference>
<dbReference type="PANTHER" id="PTHR36837:SF5">
    <property type="entry name" value="POLY-3-HYDROXYBUTYRATE SYNTHASE"/>
    <property type="match status" value="1"/>
</dbReference>
<dbReference type="STRING" id="197479.BFW38_06825"/>
<dbReference type="InterPro" id="IPR010941">
    <property type="entry name" value="PhaC_N"/>
</dbReference>
<evidence type="ECO:0000313" key="7">
    <source>
        <dbReference type="Proteomes" id="UP000094291"/>
    </source>
</evidence>
<keyword evidence="7" id="KW-1185">Reference proteome</keyword>
<comment type="subcellular location">
    <subcellularLocation>
        <location evidence="1">Cytoplasm</location>
    </subcellularLocation>
</comment>
<dbReference type="EMBL" id="MDTQ01000001">
    <property type="protein sequence ID" value="ODC03303.1"/>
    <property type="molecule type" value="Genomic_DNA"/>
</dbReference>
<dbReference type="Gene3D" id="3.40.50.1820">
    <property type="entry name" value="alpha/beta hydrolase"/>
    <property type="match status" value="1"/>
</dbReference>
<feature type="domain" description="Poly-beta-hydroxybutyrate polymerase N-terminal" evidence="5">
    <location>
        <begin position="110"/>
        <end position="282"/>
    </location>
</feature>
<evidence type="ECO:0000256" key="1">
    <source>
        <dbReference type="ARBA" id="ARBA00004496"/>
    </source>
</evidence>
<dbReference type="InterPro" id="IPR051321">
    <property type="entry name" value="PHA/PHB_synthase"/>
</dbReference>
<keyword evidence="3" id="KW-0808">Transferase</keyword>
<evidence type="ECO:0000256" key="2">
    <source>
        <dbReference type="ARBA" id="ARBA00022490"/>
    </source>
</evidence>
<gene>
    <name evidence="6" type="ORF">BFW38_06825</name>
</gene>
<comment type="caution">
    <text evidence="6">The sequence shown here is derived from an EMBL/GenBank/DDBJ whole genome shotgun (WGS) entry which is preliminary data.</text>
</comment>
<sequence length="621" mass="71133">MAEERKNDQFDFDYDPQEVFDWIGKASERYQQLIEQLMQRQQGSMSDPSLSVLFDMNDNFQKMTEHLAINPMVLFDEQMRLMQAQMQLWQNAARQLLGEEVDPVVEPAHDDRRFKDAEWADNLLFDFIKQSYLLFARCVLNVVHGVEGLSDHTRQQVDFYARQYVNALSPSNFIATNPEVLRTTIASRGQNLLRGMEQLVEDLKRSSEGLNVSMTDLSAFKLGENVATTPGEVVFQNDLMQLIQYHPATDQQYRTPLLIVPPWINKYYILDLRESNSFVRWLTAQGHSVFIISWVNPGPSLRDKGWVEYMEEGPITAMDVVKEITGEKQVNLLSYCIGGTLTASMLAYLSAKRQAARVQSVTYMATLQDFSEPGEIGVFINEASLSGLERQMERNGYLDGRAMAFSFNLLRENDLFWSFFINNYLKGERPQAFDLLYWNSDGTNMPAKMHSFYLRNMYQYNRLIEPGGIELEGVKIDLRKIKTPAYFVSTIQDHIARWTSTYKGALLHSGPVKFVLSGSGHIAGIVNPPSKQKYGYWTNPSLAETPQAWFAGAEKHEGSWWPDWQAWMLENQYVVEDDKVPAREPGKAVTNAEKYQVIEAAPGSYVKRKISEVLQAEHTPT</sequence>
<keyword evidence="2" id="KW-0963">Cytoplasm</keyword>
<proteinExistence type="predicted"/>
<reference evidence="6 7" key="1">
    <citation type="submission" date="2016-08" db="EMBL/GenBank/DDBJ databases">
        <authorList>
            <person name="Seilhamer J.J."/>
        </authorList>
    </citation>
    <scope>NUCLEOTIDE SEQUENCE [LARGE SCALE GENOMIC DNA]</scope>
    <source>
        <strain evidence="6 7">PH27A</strain>
    </source>
</reference>
<keyword evidence="4" id="KW-0012">Acyltransferase</keyword>
<dbReference type="RefSeq" id="WP_068997719.1">
    <property type="nucleotide sequence ID" value="NZ_MDTQ01000001.1"/>
</dbReference>
<organism evidence="6 7">
    <name type="scientific">Terasakiispira papahanaumokuakeensis</name>
    <dbReference type="NCBI Taxonomy" id="197479"/>
    <lineage>
        <taxon>Bacteria</taxon>
        <taxon>Pseudomonadati</taxon>
        <taxon>Pseudomonadota</taxon>
        <taxon>Gammaproteobacteria</taxon>
        <taxon>Oceanospirillales</taxon>
        <taxon>Terasakiispira</taxon>
    </lineage>
</organism>
<dbReference type="GO" id="GO:0005737">
    <property type="term" value="C:cytoplasm"/>
    <property type="evidence" value="ECO:0007669"/>
    <property type="project" value="UniProtKB-SubCell"/>
</dbReference>
<dbReference type="InterPro" id="IPR029058">
    <property type="entry name" value="AB_hydrolase_fold"/>
</dbReference>
<accession>A0A1E2V8Q4</accession>
<dbReference type="NCBIfam" id="TIGR01838">
    <property type="entry name" value="PHA_synth_I"/>
    <property type="match status" value="1"/>
</dbReference>
<dbReference type="SUPFAM" id="SSF53474">
    <property type="entry name" value="alpha/beta-Hydrolases"/>
    <property type="match status" value="1"/>
</dbReference>
<dbReference type="GO" id="GO:0016746">
    <property type="term" value="F:acyltransferase activity"/>
    <property type="evidence" value="ECO:0007669"/>
    <property type="project" value="UniProtKB-KW"/>
</dbReference>
<evidence type="ECO:0000313" key="6">
    <source>
        <dbReference type="EMBL" id="ODC03303.1"/>
    </source>
</evidence>
<name>A0A1E2V8Q4_9GAMM</name>
<evidence type="ECO:0000256" key="3">
    <source>
        <dbReference type="ARBA" id="ARBA00022679"/>
    </source>
</evidence>
<protein>
    <submittedName>
        <fullName evidence="6">Class I poly(R)-hydroxyalkanoic acid synthase</fullName>
    </submittedName>
</protein>
<dbReference type="Pfam" id="PF07167">
    <property type="entry name" value="PhaC_N"/>
    <property type="match status" value="1"/>
</dbReference>
<evidence type="ECO:0000256" key="4">
    <source>
        <dbReference type="ARBA" id="ARBA00023315"/>
    </source>
</evidence>
<dbReference type="Proteomes" id="UP000094291">
    <property type="component" value="Unassembled WGS sequence"/>
</dbReference>
<dbReference type="AlphaFoldDB" id="A0A1E2V8Q4"/>
<evidence type="ECO:0000259" key="5">
    <source>
        <dbReference type="Pfam" id="PF07167"/>
    </source>
</evidence>
<dbReference type="InterPro" id="IPR010963">
    <property type="entry name" value="PHA_synth_I"/>
</dbReference>
<dbReference type="PANTHER" id="PTHR36837">
    <property type="entry name" value="POLY(3-HYDROXYALKANOATE) POLYMERASE SUBUNIT PHAC"/>
    <property type="match status" value="1"/>
</dbReference>